<evidence type="ECO:0000256" key="1">
    <source>
        <dbReference type="SAM" id="MobiDB-lite"/>
    </source>
</evidence>
<feature type="compositionally biased region" description="Basic and acidic residues" evidence="1">
    <location>
        <begin position="1"/>
        <end position="26"/>
    </location>
</feature>
<sequence length="509" mass="59043">MIMREERNNDIESYFLDKTKENEKNSRRLSSFSLFNMTQKQDLSLQDHETNKKSPIKDTDQPKGAQEKIHTQPTFFPPPKVMDMEVNQENKLSKTDGSADEQDGDIKSDNTVKEIFETRDNTAPSTLNENNDIVPSVEQEVIIEDSEEENEPVSIREEIFMMLEEELEEQKYLHVDQENHYEKNGDSNDAPPPALEKEMLYSDHEFDHNENHLPSFSHYLETIYCEKNLSPLTSKETDFVHCIGSLTSVLKKISTERETIMEHEEDIRYDKPEHQEETDEVRHEHQEDVEETEPQHPNLTALKELFENELFSEEQHLESGNETTLPDSRSLNVKIPVVLSTLQMEVAIFKDVELPFPIEHILSIHWSIQSLKTNIPLPAGIVFVKGTLVASIQYVNPGETASIHSINIPIQWDRTIPTPWIFPPKVPKSEKREYTFMAESTQEPSTHHECHHSFCEPIEHFLQDFTFISHHEPFKQNGHSTLKIQGCLQACLHLTQEQFVHIQSDDLIQ</sequence>
<dbReference type="PATRIC" id="fig|218284.4.peg.1184"/>
<proteinExistence type="predicted"/>
<evidence type="ECO:0000313" key="3">
    <source>
        <dbReference type="Proteomes" id="UP000050398"/>
    </source>
</evidence>
<dbReference type="RefSeq" id="WP_060673304.1">
    <property type="nucleotide sequence ID" value="NZ_LIXZ01000012.1"/>
</dbReference>
<dbReference type="OrthoDB" id="2939455at2"/>
<comment type="caution">
    <text evidence="2">The sequence shown here is derived from an EMBL/GenBank/DDBJ whole genome shotgun (WGS) entry which is preliminary data.</text>
</comment>
<reference evidence="2 3" key="1">
    <citation type="submission" date="2015-08" db="EMBL/GenBank/DDBJ databases">
        <title>Draft Genome Sequence of Bacillus vietnamensis UCD-SED5.</title>
        <authorList>
            <person name="Lee R.D."/>
            <person name="Jospin G."/>
            <person name="Lang J.M."/>
            <person name="Coil D.A."/>
            <person name="Eisen J.A."/>
        </authorList>
    </citation>
    <scope>NUCLEOTIDE SEQUENCE [LARGE SCALE GENOMIC DNA]</scope>
    <source>
        <strain evidence="2 3">UCD-SED5</strain>
    </source>
</reference>
<name>A0A0P6WMX2_9BACI</name>
<protein>
    <submittedName>
        <fullName evidence="2">Uncharacterized protein</fullName>
    </submittedName>
</protein>
<organism evidence="2 3">
    <name type="scientific">Rossellomorea vietnamensis</name>
    <dbReference type="NCBI Taxonomy" id="218284"/>
    <lineage>
        <taxon>Bacteria</taxon>
        <taxon>Bacillati</taxon>
        <taxon>Bacillota</taxon>
        <taxon>Bacilli</taxon>
        <taxon>Bacillales</taxon>
        <taxon>Bacillaceae</taxon>
        <taxon>Rossellomorea</taxon>
    </lineage>
</organism>
<accession>A0A0P6WMX2</accession>
<dbReference type="AlphaFoldDB" id="A0A0P6WMX2"/>
<feature type="compositionally biased region" description="Basic and acidic residues" evidence="1">
    <location>
        <begin position="45"/>
        <end position="70"/>
    </location>
</feature>
<dbReference type="Proteomes" id="UP000050398">
    <property type="component" value="Unassembled WGS sequence"/>
</dbReference>
<evidence type="ECO:0000313" key="2">
    <source>
        <dbReference type="EMBL" id="KPL58827.1"/>
    </source>
</evidence>
<feature type="region of interest" description="Disordered" evidence="1">
    <location>
        <begin position="1"/>
        <end position="111"/>
    </location>
</feature>
<feature type="region of interest" description="Disordered" evidence="1">
    <location>
        <begin position="266"/>
        <end position="295"/>
    </location>
</feature>
<dbReference type="EMBL" id="LIXZ01000012">
    <property type="protein sequence ID" value="KPL58827.1"/>
    <property type="molecule type" value="Genomic_DNA"/>
</dbReference>
<gene>
    <name evidence="2" type="ORF">AM506_15005</name>
</gene>
<feature type="compositionally biased region" description="Polar residues" evidence="1">
    <location>
        <begin position="28"/>
        <end position="44"/>
    </location>
</feature>
<feature type="compositionally biased region" description="Basic and acidic residues" evidence="1">
    <location>
        <begin position="266"/>
        <end position="286"/>
    </location>
</feature>